<accession>A0A285CR69</accession>
<reference evidence="1 2" key="1">
    <citation type="submission" date="2017-08" db="EMBL/GenBank/DDBJ databases">
        <authorList>
            <person name="de Groot N.N."/>
        </authorList>
    </citation>
    <scope>NUCLEOTIDE SEQUENCE [LARGE SCALE GENOMIC DNA]</scope>
    <source>
        <strain evidence="1 2">JC228</strain>
    </source>
</reference>
<gene>
    <name evidence="1" type="ORF">SAMN05877753_103113</name>
</gene>
<name>A0A285CR69_9BACI</name>
<sequence>MNSLYRNGGFPFDSINETSIPNVQSLIEYVEDSAYWESLYGIGLSIFKETFIIRLLKKEGHLFPSFFVVLKKTSSHARKDRSLLAIKNLYRNGIVKK</sequence>
<protein>
    <submittedName>
        <fullName evidence="1">Uncharacterized protein</fullName>
    </submittedName>
</protein>
<dbReference type="Proteomes" id="UP000219546">
    <property type="component" value="Unassembled WGS sequence"/>
</dbReference>
<evidence type="ECO:0000313" key="1">
    <source>
        <dbReference type="EMBL" id="SNX69556.1"/>
    </source>
</evidence>
<organism evidence="1 2">
    <name type="scientific">Bacillus oleivorans</name>
    <dbReference type="NCBI Taxonomy" id="1448271"/>
    <lineage>
        <taxon>Bacteria</taxon>
        <taxon>Bacillati</taxon>
        <taxon>Bacillota</taxon>
        <taxon>Bacilli</taxon>
        <taxon>Bacillales</taxon>
        <taxon>Bacillaceae</taxon>
        <taxon>Bacillus</taxon>
    </lineage>
</organism>
<keyword evidence="2" id="KW-1185">Reference proteome</keyword>
<dbReference type="EMBL" id="OAOP01000003">
    <property type="protein sequence ID" value="SNX69556.1"/>
    <property type="molecule type" value="Genomic_DNA"/>
</dbReference>
<proteinExistence type="predicted"/>
<dbReference type="AlphaFoldDB" id="A0A285CR69"/>
<evidence type="ECO:0000313" key="2">
    <source>
        <dbReference type="Proteomes" id="UP000219546"/>
    </source>
</evidence>